<dbReference type="PANTHER" id="PTHR33254:SF4">
    <property type="entry name" value="4-HYDROXY-4-METHYL-2-OXOGLUTARATE ALDOLASE 3-RELATED"/>
    <property type="match status" value="1"/>
</dbReference>
<dbReference type="Pfam" id="PF03737">
    <property type="entry name" value="RraA-like"/>
    <property type="match status" value="1"/>
</dbReference>
<keyword evidence="7" id="KW-1185">Reference proteome</keyword>
<dbReference type="InterPro" id="IPR005493">
    <property type="entry name" value="RraA/RraA-like"/>
</dbReference>
<evidence type="ECO:0000256" key="1">
    <source>
        <dbReference type="ARBA" id="ARBA00001968"/>
    </source>
</evidence>
<keyword evidence="5" id="KW-0479">Metal-binding</keyword>
<evidence type="ECO:0000256" key="5">
    <source>
        <dbReference type="PIRSR" id="PIRSR605493-1"/>
    </source>
</evidence>
<comment type="caution">
    <text evidence="6">The sequence shown here is derived from an EMBL/GenBank/DDBJ whole genome shotgun (WGS) entry which is preliminary data.</text>
</comment>
<evidence type="ECO:0000313" key="6">
    <source>
        <dbReference type="EMBL" id="PSH54617.1"/>
    </source>
</evidence>
<evidence type="ECO:0000256" key="4">
    <source>
        <dbReference type="ARBA" id="ARBA00030169"/>
    </source>
</evidence>
<dbReference type="PANTHER" id="PTHR33254">
    <property type="entry name" value="4-HYDROXY-4-METHYL-2-OXOGLUTARATE ALDOLASE 3-RELATED"/>
    <property type="match status" value="1"/>
</dbReference>
<evidence type="ECO:0000256" key="3">
    <source>
        <dbReference type="ARBA" id="ARBA00029596"/>
    </source>
</evidence>
<organism evidence="6 7">
    <name type="scientific">Phyllobacterium endophyticum</name>
    <dbReference type="NCBI Taxonomy" id="1149773"/>
    <lineage>
        <taxon>Bacteria</taxon>
        <taxon>Pseudomonadati</taxon>
        <taxon>Pseudomonadota</taxon>
        <taxon>Alphaproteobacteria</taxon>
        <taxon>Hyphomicrobiales</taxon>
        <taxon>Phyllobacteriaceae</taxon>
        <taxon>Phyllobacterium</taxon>
    </lineage>
</organism>
<protein>
    <recommendedName>
        <fullName evidence="2">Putative 4-hydroxy-4-methyl-2-oxoglutarate aldolase</fullName>
    </recommendedName>
    <alternativeName>
        <fullName evidence="3">Regulator of ribonuclease activity homolog</fullName>
    </alternativeName>
    <alternativeName>
        <fullName evidence="4">RraA-like protein</fullName>
    </alternativeName>
</protein>
<dbReference type="SUPFAM" id="SSF89562">
    <property type="entry name" value="RraA-like"/>
    <property type="match status" value="1"/>
</dbReference>
<dbReference type="OrthoDB" id="9812532at2"/>
<dbReference type="CDD" id="cd16841">
    <property type="entry name" value="RraA_family"/>
    <property type="match status" value="1"/>
</dbReference>
<dbReference type="Gene3D" id="3.50.30.40">
    <property type="entry name" value="Ribonuclease E inhibitor RraA/RraA-like"/>
    <property type="match status" value="1"/>
</dbReference>
<accession>A0A2P7AKA1</accession>
<sequence length="240" mass="25640">MYGHIYHSFERAPSDLIEQFKTVATSTLSDAMGRHGAMKSTIRPIFENISMVGSAFTVLCFPGDNIMTHKAVHMLQPGDVLIIDDGDHNTGCFGHRSAMQALARGGVGVVASGSIRDVAALRKDRFPVFCQGVSPRAPQKSTPGSINVPVHIGGIVVIPGDIVVGDDDGVVVVPRLLAREVLMKALERDRAEADALAEGNLRDLLPDPAHGALDVDKLLKGKVIEHFEPFGFANSVGVDK</sequence>
<name>A0A2P7AKA1_9HYPH</name>
<comment type="cofactor">
    <cofactor evidence="5">
        <name>Mg(2+)</name>
        <dbReference type="ChEBI" id="CHEBI:18420"/>
    </cofactor>
</comment>
<dbReference type="Proteomes" id="UP000241158">
    <property type="component" value="Unassembled WGS sequence"/>
</dbReference>
<gene>
    <name evidence="6" type="ORF">CU100_25895</name>
</gene>
<keyword evidence="5" id="KW-0460">Magnesium</keyword>
<dbReference type="InterPro" id="IPR036704">
    <property type="entry name" value="RraA/RraA-like_sf"/>
</dbReference>
<reference evidence="7" key="1">
    <citation type="submission" date="2017-11" db="EMBL/GenBank/DDBJ databases">
        <authorList>
            <person name="Kuznetsova I."/>
            <person name="Sazanova A."/>
            <person name="Chirak E."/>
            <person name="Safronova V."/>
            <person name="Willems A."/>
        </authorList>
    </citation>
    <scope>NUCLEOTIDE SEQUENCE [LARGE SCALE GENOMIC DNA]</scope>
    <source>
        <strain evidence="7">PEPV15</strain>
    </source>
</reference>
<comment type="cofactor">
    <cofactor evidence="1">
        <name>a divalent metal cation</name>
        <dbReference type="ChEBI" id="CHEBI:60240"/>
    </cofactor>
</comment>
<dbReference type="AlphaFoldDB" id="A0A2P7AKA1"/>
<dbReference type="NCBIfam" id="NF006731">
    <property type="entry name" value="PRK09262.1"/>
    <property type="match status" value="1"/>
</dbReference>
<evidence type="ECO:0000256" key="2">
    <source>
        <dbReference type="ARBA" id="ARBA00016549"/>
    </source>
</evidence>
<dbReference type="RefSeq" id="WP_106719521.1">
    <property type="nucleotide sequence ID" value="NZ_JACHXT010000003.1"/>
</dbReference>
<evidence type="ECO:0000313" key="7">
    <source>
        <dbReference type="Proteomes" id="UP000241158"/>
    </source>
</evidence>
<feature type="binding site" evidence="5">
    <location>
        <position position="116"/>
    </location>
    <ligand>
        <name>substrate</name>
    </ligand>
</feature>
<proteinExistence type="predicted"/>
<feature type="binding site" evidence="5">
    <location>
        <position position="117"/>
    </location>
    <ligand>
        <name>Mg(2+)</name>
        <dbReference type="ChEBI" id="CHEBI:18420"/>
    </ligand>
</feature>
<dbReference type="EMBL" id="PGGN01000008">
    <property type="protein sequence ID" value="PSH54617.1"/>
    <property type="molecule type" value="Genomic_DNA"/>
</dbReference>
<dbReference type="GO" id="GO:0046872">
    <property type="term" value="F:metal ion binding"/>
    <property type="evidence" value="ECO:0007669"/>
    <property type="project" value="UniProtKB-KW"/>
</dbReference>